<evidence type="ECO:0000313" key="2">
    <source>
        <dbReference type="EMBL" id="KAK8868582.1"/>
    </source>
</evidence>
<dbReference type="Proteomes" id="UP001390339">
    <property type="component" value="Unassembled WGS sequence"/>
</dbReference>
<name>A0ABR2IUV6_9PEZI</name>
<feature type="region of interest" description="Disordered" evidence="1">
    <location>
        <begin position="159"/>
        <end position="216"/>
    </location>
</feature>
<evidence type="ECO:0008006" key="4">
    <source>
        <dbReference type="Google" id="ProtNLM"/>
    </source>
</evidence>
<keyword evidence="3" id="KW-1185">Reference proteome</keyword>
<sequence>MMSVTNICPTSPKRRRNSVFSDEMNHDDDDRIAAERRRLFDEAQKRDNRIQQALTAARKRMESGRGAIEHMMLEETAREQKMQRLESEVAELRDIVSQRDTAIALLNQTVIKEREEFRDIVSQRDMAIAMLTQTVIKEREQSRNERALFFVAQRTPPRAAVADAGTNTERTTADMGTTTDTLSDMDEESPAVVSRKRKRVGDIPTPPRSDIAAFEGDSGIGMDDFSYVSDEHYEDAPVVSSSPALRRVKSTVNLRPSVHRVDAETVALESSRGPTSNPFSSPGGVPQKRTPILRRRAKAIPLVRVYNLRPRKYINYKV</sequence>
<accession>A0ABR2IUV6</accession>
<feature type="region of interest" description="Disordered" evidence="1">
    <location>
        <begin position="1"/>
        <end position="25"/>
    </location>
</feature>
<evidence type="ECO:0000313" key="3">
    <source>
        <dbReference type="Proteomes" id="UP001390339"/>
    </source>
</evidence>
<reference evidence="2 3" key="1">
    <citation type="journal article" date="2024" name="IMA Fungus">
        <title>Apiospora arundinis, a panoply of carbohydrate-active enzymes and secondary metabolites.</title>
        <authorList>
            <person name="Sorensen T."/>
            <person name="Petersen C."/>
            <person name="Muurmann A.T."/>
            <person name="Christiansen J.V."/>
            <person name="Brundto M.L."/>
            <person name="Overgaard C.K."/>
            <person name="Boysen A.T."/>
            <person name="Wollenberg R.D."/>
            <person name="Larsen T.O."/>
            <person name="Sorensen J.L."/>
            <person name="Nielsen K.L."/>
            <person name="Sondergaard T.E."/>
        </authorList>
    </citation>
    <scope>NUCLEOTIDE SEQUENCE [LARGE SCALE GENOMIC DNA]</scope>
    <source>
        <strain evidence="2 3">AAU 773</strain>
    </source>
</reference>
<proteinExistence type="predicted"/>
<evidence type="ECO:0000256" key="1">
    <source>
        <dbReference type="SAM" id="MobiDB-lite"/>
    </source>
</evidence>
<gene>
    <name evidence="2" type="ORF">PGQ11_007160</name>
</gene>
<feature type="region of interest" description="Disordered" evidence="1">
    <location>
        <begin position="268"/>
        <end position="289"/>
    </location>
</feature>
<dbReference type="EMBL" id="JAPCWZ010000004">
    <property type="protein sequence ID" value="KAK8868582.1"/>
    <property type="molecule type" value="Genomic_DNA"/>
</dbReference>
<protein>
    <recommendedName>
        <fullName evidence="4">Shugoshin</fullName>
    </recommendedName>
</protein>
<feature type="compositionally biased region" description="Low complexity" evidence="1">
    <location>
        <begin position="168"/>
        <end position="181"/>
    </location>
</feature>
<comment type="caution">
    <text evidence="2">The sequence shown here is derived from an EMBL/GenBank/DDBJ whole genome shotgun (WGS) entry which is preliminary data.</text>
</comment>
<organism evidence="2 3">
    <name type="scientific">Apiospora arundinis</name>
    <dbReference type="NCBI Taxonomy" id="335852"/>
    <lineage>
        <taxon>Eukaryota</taxon>
        <taxon>Fungi</taxon>
        <taxon>Dikarya</taxon>
        <taxon>Ascomycota</taxon>
        <taxon>Pezizomycotina</taxon>
        <taxon>Sordariomycetes</taxon>
        <taxon>Xylariomycetidae</taxon>
        <taxon>Amphisphaeriales</taxon>
        <taxon>Apiosporaceae</taxon>
        <taxon>Apiospora</taxon>
    </lineage>
</organism>